<dbReference type="STRING" id="666681.M301_0074"/>
<dbReference type="PROSITE" id="PS50110">
    <property type="entry name" value="RESPONSE_REGULATORY"/>
    <property type="match status" value="1"/>
</dbReference>
<dbReference type="KEGG" id="meh:M301_0074"/>
<evidence type="ECO:0000256" key="2">
    <source>
        <dbReference type="PROSITE-ProRule" id="PRU00169"/>
    </source>
</evidence>
<dbReference type="Pfam" id="PF00072">
    <property type="entry name" value="Response_reg"/>
    <property type="match status" value="1"/>
</dbReference>
<keyword evidence="1" id="KW-0238">DNA-binding</keyword>
<dbReference type="GO" id="GO:0032993">
    <property type="term" value="C:protein-DNA complex"/>
    <property type="evidence" value="ECO:0007669"/>
    <property type="project" value="TreeGrafter"/>
</dbReference>
<dbReference type="SUPFAM" id="SSF52172">
    <property type="entry name" value="CheY-like"/>
    <property type="match status" value="1"/>
</dbReference>
<dbReference type="GO" id="GO:0000976">
    <property type="term" value="F:transcription cis-regulatory region binding"/>
    <property type="evidence" value="ECO:0007669"/>
    <property type="project" value="TreeGrafter"/>
</dbReference>
<dbReference type="Gene3D" id="2.40.50.1020">
    <property type="entry name" value="LytTr DNA-binding domain"/>
    <property type="match status" value="1"/>
</dbReference>
<dbReference type="GO" id="GO:0006355">
    <property type="term" value="P:regulation of DNA-templated transcription"/>
    <property type="evidence" value="ECO:0007669"/>
    <property type="project" value="TreeGrafter"/>
</dbReference>
<evidence type="ECO:0000256" key="1">
    <source>
        <dbReference type="ARBA" id="ARBA00023125"/>
    </source>
</evidence>
<dbReference type="PANTHER" id="PTHR48111">
    <property type="entry name" value="REGULATOR OF RPOS"/>
    <property type="match status" value="1"/>
</dbReference>
<feature type="domain" description="HTH LytTR-type" evidence="4">
    <location>
        <begin position="140"/>
        <end position="252"/>
    </location>
</feature>
<dbReference type="GO" id="GO:0000156">
    <property type="term" value="F:phosphorelay response regulator activity"/>
    <property type="evidence" value="ECO:0007669"/>
    <property type="project" value="TreeGrafter"/>
</dbReference>
<dbReference type="InterPro" id="IPR011006">
    <property type="entry name" value="CheY-like_superfamily"/>
</dbReference>
<dbReference type="HOGENOM" id="CLU_000445_14_1_4"/>
<dbReference type="PROSITE" id="PS50930">
    <property type="entry name" value="HTH_LYTTR"/>
    <property type="match status" value="1"/>
</dbReference>
<dbReference type="AlphaFoldDB" id="D7DK77"/>
<dbReference type="Gene3D" id="3.40.50.2300">
    <property type="match status" value="1"/>
</dbReference>
<dbReference type="CDD" id="cd17532">
    <property type="entry name" value="REC_LytTR_AlgR-like"/>
    <property type="match status" value="1"/>
</dbReference>
<keyword evidence="6" id="KW-1185">Reference proteome</keyword>
<evidence type="ECO:0000259" key="4">
    <source>
        <dbReference type="PROSITE" id="PS50930"/>
    </source>
</evidence>
<reference evidence="6" key="1">
    <citation type="submission" date="2010-05" db="EMBL/GenBank/DDBJ databases">
        <title>Complete sequence of Methylotenera sp. 301.</title>
        <authorList>
            <person name="Lucas S."/>
            <person name="Copeland A."/>
            <person name="Lapidus A."/>
            <person name="Cheng J.-F."/>
            <person name="Bruce D."/>
            <person name="Goodwin L."/>
            <person name="Pitluck S."/>
            <person name="Clum A."/>
            <person name="Land M."/>
            <person name="Hauser L."/>
            <person name="Kyrpides N."/>
            <person name="Ivanova N."/>
            <person name="Chistoservova L."/>
            <person name="Kalyuzhnaya M."/>
            <person name="Woyke T."/>
        </authorList>
    </citation>
    <scope>NUCLEOTIDE SEQUENCE [LARGE SCALE GENOMIC DNA]</scope>
    <source>
        <strain evidence="6">301</strain>
    </source>
</reference>
<feature type="domain" description="Response regulatory" evidence="3">
    <location>
        <begin position="6"/>
        <end position="120"/>
    </location>
</feature>
<dbReference type="InterPro" id="IPR001789">
    <property type="entry name" value="Sig_transdc_resp-reg_receiver"/>
</dbReference>
<accession>D7DK77</accession>
<protein>
    <submittedName>
        <fullName evidence="5">Two component transcriptional regulator, LytTR family</fullName>
    </submittedName>
</protein>
<dbReference type="GO" id="GO:0005829">
    <property type="term" value="C:cytosol"/>
    <property type="evidence" value="ECO:0007669"/>
    <property type="project" value="TreeGrafter"/>
</dbReference>
<dbReference type="SMART" id="SM00850">
    <property type="entry name" value="LytTR"/>
    <property type="match status" value="1"/>
</dbReference>
<sequence length="252" mass="28693">MTNSLNILIADDEAPARNRLRELLSDISHVNVVAEAKNGQEALSLANIHQPDIVLLDIRMPGVDGIEAAQHLQKMTKPPAIIFTTAFDSYAMQAFDMSAVDYLLKPIRLERLQSAIQKARALLPSQLEAIAPLSPQKTHFSISERGRILLIPVADVIYLRAELKYITVRTAEKEYLLEESLNNLEHEFHNIFIRLHRNCLVAKAYILGYEKRHQEFDEDGNKSCEKHWVALLKNTDETIAVSRRQQHLIRAN</sequence>
<evidence type="ECO:0000313" key="5">
    <source>
        <dbReference type="EMBL" id="ADI28462.1"/>
    </source>
</evidence>
<evidence type="ECO:0000313" key="6">
    <source>
        <dbReference type="Proteomes" id="UP000000383"/>
    </source>
</evidence>
<dbReference type="eggNOG" id="COG3279">
    <property type="taxonomic scope" value="Bacteria"/>
</dbReference>
<dbReference type="Proteomes" id="UP000000383">
    <property type="component" value="Chromosome"/>
</dbReference>
<keyword evidence="2" id="KW-0597">Phosphoprotein</keyword>
<reference evidence="5 6" key="2">
    <citation type="journal article" date="2011" name="J. Bacteriol.">
        <title>Genomes of three methylotrophs from a single niche uncover genetic and metabolic divergence of Methylophilaceae.</title>
        <authorList>
            <person name="Lapidus A."/>
            <person name="Clum A."/>
            <person name="Labutti K."/>
            <person name="Kaluzhnaya M.G."/>
            <person name="Lim S."/>
            <person name="Beck D.A."/>
            <person name="Glavina Del Rio T."/>
            <person name="Nolan M."/>
            <person name="Mavromatis K."/>
            <person name="Huntemann M."/>
            <person name="Lucas S."/>
            <person name="Lidstrom M.E."/>
            <person name="Ivanova N."/>
            <person name="Chistoserdova L."/>
        </authorList>
    </citation>
    <scope>NUCLEOTIDE SEQUENCE [LARGE SCALE GENOMIC DNA]</scope>
    <source>
        <strain evidence="5 6">301</strain>
    </source>
</reference>
<gene>
    <name evidence="5" type="ordered locus">M301_0074</name>
</gene>
<organism evidence="5 6">
    <name type="scientific">Methylotenera versatilis (strain 301)</name>
    <dbReference type="NCBI Taxonomy" id="666681"/>
    <lineage>
        <taxon>Bacteria</taxon>
        <taxon>Pseudomonadati</taxon>
        <taxon>Pseudomonadota</taxon>
        <taxon>Betaproteobacteria</taxon>
        <taxon>Nitrosomonadales</taxon>
        <taxon>Methylophilaceae</taxon>
        <taxon>Methylotenera</taxon>
    </lineage>
</organism>
<dbReference type="PANTHER" id="PTHR48111:SF69">
    <property type="entry name" value="RESPONSE REGULATOR RECEIVER"/>
    <property type="match status" value="1"/>
</dbReference>
<dbReference type="OrthoDB" id="236568at2"/>
<dbReference type="SMART" id="SM00448">
    <property type="entry name" value="REC"/>
    <property type="match status" value="1"/>
</dbReference>
<dbReference type="InterPro" id="IPR039420">
    <property type="entry name" value="WalR-like"/>
</dbReference>
<dbReference type="Pfam" id="PF04397">
    <property type="entry name" value="LytTR"/>
    <property type="match status" value="1"/>
</dbReference>
<dbReference type="EMBL" id="CP002056">
    <property type="protein sequence ID" value="ADI28462.1"/>
    <property type="molecule type" value="Genomic_DNA"/>
</dbReference>
<dbReference type="RefSeq" id="WP_013146779.1">
    <property type="nucleotide sequence ID" value="NC_014207.1"/>
</dbReference>
<name>D7DK77_METV0</name>
<dbReference type="InterPro" id="IPR007492">
    <property type="entry name" value="LytTR_DNA-bd_dom"/>
</dbReference>
<proteinExistence type="predicted"/>
<evidence type="ECO:0000259" key="3">
    <source>
        <dbReference type="PROSITE" id="PS50110"/>
    </source>
</evidence>
<feature type="modified residue" description="4-aspartylphosphate" evidence="2">
    <location>
        <position position="57"/>
    </location>
</feature>